<dbReference type="SUPFAM" id="SSF56815">
    <property type="entry name" value="Sec1/munc18-like (SM) proteins"/>
    <property type="match status" value="1"/>
</dbReference>
<dbReference type="Pfam" id="PF00995">
    <property type="entry name" value="Sec1"/>
    <property type="match status" value="1"/>
</dbReference>
<dbReference type="InterPro" id="IPR043154">
    <property type="entry name" value="Sec-1-like_dom1"/>
</dbReference>
<dbReference type="InterPro" id="IPR036045">
    <property type="entry name" value="Sec1-like_sf"/>
</dbReference>
<evidence type="ECO:0000313" key="3">
    <source>
        <dbReference type="Proteomes" id="UP000075230"/>
    </source>
</evidence>
<gene>
    <name evidence="2" type="ORF">RIB2604_00403160</name>
</gene>
<dbReference type="Gene3D" id="3.40.50.1910">
    <property type="match status" value="1"/>
</dbReference>
<dbReference type="InterPro" id="IPR001619">
    <property type="entry name" value="Sec1-like"/>
</dbReference>
<dbReference type="Proteomes" id="UP000075230">
    <property type="component" value="Unassembled WGS sequence"/>
</dbReference>
<comment type="similarity">
    <text evidence="1">Belongs to the STXBP/unc-18/SEC1 family.</text>
</comment>
<comment type="caution">
    <text evidence="2">The sequence shown here is derived from an EMBL/GenBank/DDBJ whole genome shotgun (WGS) entry which is preliminary data.</text>
</comment>
<reference evidence="3" key="2">
    <citation type="submission" date="2016-02" db="EMBL/GenBank/DDBJ databases">
        <title>Genome sequencing of Aspergillus luchuensis NBRC 4314.</title>
        <authorList>
            <person name="Yamada O."/>
        </authorList>
    </citation>
    <scope>NUCLEOTIDE SEQUENCE [LARGE SCALE GENOMIC DNA]</scope>
    <source>
        <strain evidence="3">RIB 2604</strain>
    </source>
</reference>
<dbReference type="InterPro" id="IPR027482">
    <property type="entry name" value="Sec1-like_dom2"/>
</dbReference>
<name>A0A146EZD0_ASPKA</name>
<dbReference type="PANTHER" id="PTHR11679">
    <property type="entry name" value="VESICLE PROTEIN SORTING-ASSOCIATED"/>
    <property type="match status" value="1"/>
</dbReference>
<sequence>MSSSILNIQRDRAIASPPLLLTVDLAPASFHPAAELTFCLQWKVLVVDETSRKLIDNAVSEDDILNLNVTSKLPSVYSSSSRCGANGLPQDVEQIEHRRSPNPTMDALYILSPLPHIVDCIMADFERKRYRKAWLVWTSCRAPASSNGRLVLTSLAVLDPQQRARLDRSQIARDQIANVQIMNADYFPRESRLITFRDPWSFPVLFHPGCNHLIRAHLEGLAQKVVSLCASLGEYPVIRYYRPRAPTHEASVLCSHLARFIQNELDQFAQFQRDFPPPSPRPRGVLLIVDRSMDLVAPLLHEFTYQSMVHDLLPISDGDKVTYKTVINEGSHNEEVKDMEINEEDSVWVEYRHMHMKDVLGKLGEDFAKFRAANPQFAEE</sequence>
<protein>
    <submittedName>
        <fullName evidence="2">Sec1 family superfamily</fullName>
    </submittedName>
</protein>
<dbReference type="EMBL" id="BCWF01000004">
    <property type="protein sequence ID" value="GAT19377.1"/>
    <property type="molecule type" value="Genomic_DNA"/>
</dbReference>
<organism evidence="2 3">
    <name type="scientific">Aspergillus kawachii</name>
    <name type="common">White koji mold</name>
    <name type="synonym">Aspergillus awamori var. kawachi</name>
    <dbReference type="NCBI Taxonomy" id="1069201"/>
    <lineage>
        <taxon>Eukaryota</taxon>
        <taxon>Fungi</taxon>
        <taxon>Dikarya</taxon>
        <taxon>Ascomycota</taxon>
        <taxon>Pezizomycotina</taxon>
        <taxon>Eurotiomycetes</taxon>
        <taxon>Eurotiomycetidae</taxon>
        <taxon>Eurotiales</taxon>
        <taxon>Aspergillaceae</taxon>
        <taxon>Aspergillus</taxon>
        <taxon>Aspergillus subgen. Circumdati</taxon>
    </lineage>
</organism>
<accession>A0A146EZD0</accession>
<evidence type="ECO:0000313" key="2">
    <source>
        <dbReference type="EMBL" id="GAT19377.1"/>
    </source>
</evidence>
<dbReference type="VEuPathDB" id="FungiDB:ASPFODRAFT_138396"/>
<dbReference type="Gene3D" id="3.40.50.2060">
    <property type="match status" value="1"/>
</dbReference>
<dbReference type="GO" id="GO:0016192">
    <property type="term" value="P:vesicle-mediated transport"/>
    <property type="evidence" value="ECO:0007669"/>
    <property type="project" value="InterPro"/>
</dbReference>
<proteinExistence type="inferred from homology"/>
<evidence type="ECO:0000256" key="1">
    <source>
        <dbReference type="ARBA" id="ARBA00009884"/>
    </source>
</evidence>
<reference evidence="2 3" key="1">
    <citation type="journal article" date="2016" name="DNA Res.">
        <title>Genome sequence of Aspergillus luchuensis NBRC 4314.</title>
        <authorList>
            <person name="Yamada O."/>
            <person name="Machida M."/>
            <person name="Hosoyama A."/>
            <person name="Goto M."/>
            <person name="Takahashi T."/>
            <person name="Futagami T."/>
            <person name="Yamagata Y."/>
            <person name="Takeuchi M."/>
            <person name="Kobayashi T."/>
            <person name="Koike H."/>
            <person name="Abe K."/>
            <person name="Asai K."/>
            <person name="Arita M."/>
            <person name="Fujita N."/>
            <person name="Fukuda K."/>
            <person name="Higa K."/>
            <person name="Horikawa H."/>
            <person name="Ishikawa T."/>
            <person name="Jinno K."/>
            <person name="Kato Y."/>
            <person name="Kirimura K."/>
            <person name="Mizutani O."/>
            <person name="Nakasone K."/>
            <person name="Sano M."/>
            <person name="Shiraishi Y."/>
            <person name="Tsukahara M."/>
            <person name="Gomi K."/>
        </authorList>
    </citation>
    <scope>NUCLEOTIDE SEQUENCE [LARGE SCALE GENOMIC DNA]</scope>
    <source>
        <strain evidence="2 3">RIB 2604</strain>
    </source>
</reference>
<dbReference type="AlphaFoldDB" id="A0A146EZD0"/>